<feature type="domain" description="PUA" evidence="9">
    <location>
        <begin position="99"/>
        <end position="174"/>
    </location>
</feature>
<dbReference type="Gene3D" id="3.10.450.220">
    <property type="match status" value="1"/>
</dbReference>
<accession>A0A0M3JST0</accession>
<dbReference type="PIRSF" id="PIRSF017190">
    <property type="entry name" value="Rbsml_synth_fac_NIP7"/>
    <property type="match status" value="1"/>
</dbReference>
<dbReference type="InterPro" id="IPR015947">
    <property type="entry name" value="PUA-like_sf"/>
</dbReference>
<gene>
    <name evidence="10" type="ORF">ASIM_LOCUS10612</name>
</gene>
<evidence type="ECO:0000259" key="9">
    <source>
        <dbReference type="SMART" id="SM00359"/>
    </source>
</evidence>
<dbReference type="FunFam" id="2.30.130.10:FF:000002">
    <property type="entry name" value="60S ribosome subunit biogenesis protein NIP7 homolog"/>
    <property type="match status" value="1"/>
</dbReference>
<evidence type="ECO:0000256" key="4">
    <source>
        <dbReference type="ARBA" id="ARBA00018162"/>
    </source>
</evidence>
<dbReference type="InterPro" id="IPR005155">
    <property type="entry name" value="UPF0113_PUA"/>
</dbReference>
<dbReference type="InterPro" id="IPR040598">
    <property type="entry name" value="NIP7_N"/>
</dbReference>
<dbReference type="GO" id="GO:0003723">
    <property type="term" value="F:RNA binding"/>
    <property type="evidence" value="ECO:0007669"/>
    <property type="project" value="UniProtKB-KW"/>
</dbReference>
<dbReference type="PANTHER" id="PTHR23415">
    <property type="entry name" value="CYCLIN-DEPENDENT KINASES REGULATORY SUBUNIT/60S RIBOSOME SUBUNIT BIOGENESIS PROTEIN NIP7"/>
    <property type="match status" value="1"/>
</dbReference>
<dbReference type="SMART" id="SM00359">
    <property type="entry name" value="PUA"/>
    <property type="match status" value="1"/>
</dbReference>
<evidence type="ECO:0000313" key="10">
    <source>
        <dbReference type="EMBL" id="VDK43296.1"/>
    </source>
</evidence>
<dbReference type="InterPro" id="IPR016686">
    <property type="entry name" value="Ribosomal_synth_fac_NIP7"/>
</dbReference>
<protein>
    <recommendedName>
        <fullName evidence="4 8">60S ribosome subunit biogenesis protein NIP7 homolog</fullName>
    </recommendedName>
</protein>
<sequence>MRPLTDEETELVFKKLASYIGDNIRHLVDRDDLQYCFRYHKVTRLDRVYYCSKALMQKAACISREKLLSFGSCLGKFTKTKKFYLHITALDYIAPYAKYRVWVNAQGEQHFLYGNNIVKSLVSRMSEGCESHQGVIVHNMNDIPIGFGVTSKSTAECRKADPTAIIVLHQCDLGEYIRRESFLT</sequence>
<dbReference type="GO" id="GO:0005730">
    <property type="term" value="C:nucleolus"/>
    <property type="evidence" value="ECO:0007669"/>
    <property type="project" value="UniProtKB-SubCell"/>
</dbReference>
<evidence type="ECO:0000256" key="1">
    <source>
        <dbReference type="ARBA" id="ARBA00004087"/>
    </source>
</evidence>
<dbReference type="InterPro" id="IPR002478">
    <property type="entry name" value="PUA"/>
</dbReference>
<dbReference type="PROSITE" id="PS50890">
    <property type="entry name" value="PUA"/>
    <property type="match status" value="1"/>
</dbReference>
<evidence type="ECO:0000256" key="2">
    <source>
        <dbReference type="ARBA" id="ARBA00004604"/>
    </source>
</evidence>
<dbReference type="InterPro" id="IPR055359">
    <property type="entry name" value="Nip7_N_euk"/>
</dbReference>
<reference evidence="12" key="1">
    <citation type="submission" date="2017-02" db="UniProtKB">
        <authorList>
            <consortium name="WormBaseParasite"/>
        </authorList>
    </citation>
    <scope>IDENTIFICATION</scope>
</reference>
<keyword evidence="6 8" id="KW-0694">RNA-binding</keyword>
<evidence type="ECO:0000256" key="7">
    <source>
        <dbReference type="ARBA" id="ARBA00023242"/>
    </source>
</evidence>
<dbReference type="SUPFAM" id="SSF88697">
    <property type="entry name" value="PUA domain-like"/>
    <property type="match status" value="1"/>
</dbReference>
<dbReference type="GO" id="GO:0042255">
    <property type="term" value="P:ribosome assembly"/>
    <property type="evidence" value="ECO:0007669"/>
    <property type="project" value="InterPro"/>
</dbReference>
<dbReference type="EMBL" id="UYRR01031007">
    <property type="protein sequence ID" value="VDK43296.1"/>
    <property type="molecule type" value="Genomic_DNA"/>
</dbReference>
<evidence type="ECO:0000313" key="11">
    <source>
        <dbReference type="Proteomes" id="UP000267096"/>
    </source>
</evidence>
<comment type="similarity">
    <text evidence="3 8">Belongs to the NIP7 family.</text>
</comment>
<keyword evidence="5 8" id="KW-0690">Ribosome biogenesis</keyword>
<evidence type="ECO:0000256" key="5">
    <source>
        <dbReference type="ARBA" id="ARBA00022517"/>
    </source>
</evidence>
<dbReference type="OrthoDB" id="27490at2759"/>
<dbReference type="CDD" id="cd21146">
    <property type="entry name" value="Nip7_N_euk"/>
    <property type="match status" value="1"/>
</dbReference>
<evidence type="ECO:0000313" key="12">
    <source>
        <dbReference type="WBParaSite" id="ASIM_0001105401-mRNA-1"/>
    </source>
</evidence>
<evidence type="ECO:0000256" key="6">
    <source>
        <dbReference type="ARBA" id="ARBA00022884"/>
    </source>
</evidence>
<reference evidence="10 11" key="2">
    <citation type="submission" date="2018-11" db="EMBL/GenBank/DDBJ databases">
        <authorList>
            <consortium name="Pathogen Informatics"/>
        </authorList>
    </citation>
    <scope>NUCLEOTIDE SEQUENCE [LARGE SCALE GENOMIC DNA]</scope>
</reference>
<dbReference type="Gene3D" id="2.30.130.10">
    <property type="entry name" value="PUA domain"/>
    <property type="match status" value="1"/>
</dbReference>
<proteinExistence type="inferred from homology"/>
<dbReference type="Pfam" id="PF17833">
    <property type="entry name" value="pre-PUA_NIP7"/>
    <property type="match status" value="1"/>
</dbReference>
<keyword evidence="7 8" id="KW-0539">Nucleus</keyword>
<dbReference type="SUPFAM" id="SSF88802">
    <property type="entry name" value="Pre-PUA domain"/>
    <property type="match status" value="1"/>
</dbReference>
<keyword evidence="11" id="KW-1185">Reference proteome</keyword>
<comment type="subunit">
    <text evidence="8">Interacts with pre-ribosome complex.</text>
</comment>
<dbReference type="InterPro" id="IPR036974">
    <property type="entry name" value="PUA_sf"/>
</dbReference>
<dbReference type="Proteomes" id="UP000267096">
    <property type="component" value="Unassembled WGS sequence"/>
</dbReference>
<dbReference type="AlphaFoldDB" id="A0A0M3JST0"/>
<dbReference type="WBParaSite" id="ASIM_0001105401-mRNA-1">
    <property type="protein sequence ID" value="ASIM_0001105401-mRNA-1"/>
    <property type="gene ID" value="ASIM_0001105401"/>
</dbReference>
<dbReference type="Pfam" id="PF03657">
    <property type="entry name" value="UPF0113"/>
    <property type="match status" value="1"/>
</dbReference>
<name>A0A0M3JST0_ANISI</name>
<dbReference type="CDD" id="cd21151">
    <property type="entry name" value="PUA_Nip7-like"/>
    <property type="match status" value="1"/>
</dbReference>
<organism evidence="12">
    <name type="scientific">Anisakis simplex</name>
    <name type="common">Herring worm</name>
    <dbReference type="NCBI Taxonomy" id="6269"/>
    <lineage>
        <taxon>Eukaryota</taxon>
        <taxon>Metazoa</taxon>
        <taxon>Ecdysozoa</taxon>
        <taxon>Nematoda</taxon>
        <taxon>Chromadorea</taxon>
        <taxon>Rhabditida</taxon>
        <taxon>Spirurina</taxon>
        <taxon>Ascaridomorpha</taxon>
        <taxon>Ascaridoidea</taxon>
        <taxon>Anisakidae</taxon>
        <taxon>Anisakis</taxon>
        <taxon>Anisakis simplex complex</taxon>
    </lineage>
</organism>
<comment type="function">
    <text evidence="1 8">Required for proper 34S pre-rRNA processing and 60S ribosome subunit assembly.</text>
</comment>
<evidence type="ECO:0000256" key="3">
    <source>
        <dbReference type="ARBA" id="ARBA00009895"/>
    </source>
</evidence>
<dbReference type="FunFam" id="3.10.450.220:FF:000001">
    <property type="entry name" value="60S ribosome subunit biogenesis protein NIP7 homolog"/>
    <property type="match status" value="1"/>
</dbReference>
<evidence type="ECO:0000256" key="8">
    <source>
        <dbReference type="PIRNR" id="PIRNR017190"/>
    </source>
</evidence>
<comment type="subcellular location">
    <subcellularLocation>
        <location evidence="2">Nucleus</location>
        <location evidence="2">Nucleolus</location>
    </subcellularLocation>
</comment>